<gene>
    <name evidence="1" type="ORF">LCGC14_0074550</name>
</gene>
<dbReference type="EMBL" id="LAZR01000018">
    <property type="protein sequence ID" value="KKO05814.1"/>
    <property type="molecule type" value="Genomic_DNA"/>
</dbReference>
<sequence length="319" mass="34899">MSMKTNRRAMRFALESEYNDGTTTPESATDGILMREITVTPLSGGNIARNFVRPYYGNSPQAPGEKHVEAVFELEWNTSGKLGTPPPWGKLLRACGWSEVIEEGERVIYSPVSEDEDSGVFFCNVDGNLHKGRGARGTPAITVNAENMPVIRFTYRALISPVTQEELPNVVLSQWRAALAVNSLNTEPLEFMGATVPFDQFSLDMSGQVVHNKIVGSNDIEITGRTPSGQLRIEDPGVGTVNYFQMSQNAATGALKLVHGKTPQERIELSMRKVGIESPTYSDQDGIQMLSINYSPEPVDGNDEVLIVVGNPIPEEEAP</sequence>
<accession>A0A0F9YMH0</accession>
<evidence type="ECO:0000313" key="1">
    <source>
        <dbReference type="EMBL" id="KKO05814.1"/>
    </source>
</evidence>
<organism evidence="1">
    <name type="scientific">marine sediment metagenome</name>
    <dbReference type="NCBI Taxonomy" id="412755"/>
    <lineage>
        <taxon>unclassified sequences</taxon>
        <taxon>metagenomes</taxon>
        <taxon>ecological metagenomes</taxon>
    </lineage>
</organism>
<comment type="caution">
    <text evidence="1">The sequence shown here is derived from an EMBL/GenBank/DDBJ whole genome shotgun (WGS) entry which is preliminary data.</text>
</comment>
<dbReference type="AlphaFoldDB" id="A0A0F9YMH0"/>
<protein>
    <submittedName>
        <fullName evidence="1">Uncharacterized protein</fullName>
    </submittedName>
</protein>
<name>A0A0F9YMH0_9ZZZZ</name>
<reference evidence="1" key="1">
    <citation type="journal article" date="2015" name="Nature">
        <title>Complex archaea that bridge the gap between prokaryotes and eukaryotes.</title>
        <authorList>
            <person name="Spang A."/>
            <person name="Saw J.H."/>
            <person name="Jorgensen S.L."/>
            <person name="Zaremba-Niedzwiedzka K."/>
            <person name="Martijn J."/>
            <person name="Lind A.E."/>
            <person name="van Eijk R."/>
            <person name="Schleper C."/>
            <person name="Guy L."/>
            <person name="Ettema T.J."/>
        </authorList>
    </citation>
    <scope>NUCLEOTIDE SEQUENCE</scope>
</reference>
<proteinExistence type="predicted"/>